<dbReference type="GO" id="GO:0050140">
    <property type="term" value="F:nitrate reductase (cytochrome) activity"/>
    <property type="evidence" value="ECO:0007669"/>
    <property type="project" value="UniProtKB-EC"/>
</dbReference>
<dbReference type="EC" id="1.9.6.1" evidence="15"/>
<evidence type="ECO:0000256" key="8">
    <source>
        <dbReference type="ARBA" id="ARBA00022982"/>
    </source>
</evidence>
<keyword evidence="10" id="KW-0408">Iron</keyword>
<dbReference type="SUPFAM" id="SSF50692">
    <property type="entry name" value="ADC-like"/>
    <property type="match status" value="1"/>
</dbReference>
<evidence type="ECO:0000313" key="19">
    <source>
        <dbReference type="Proteomes" id="UP000317557"/>
    </source>
</evidence>
<evidence type="ECO:0000256" key="4">
    <source>
        <dbReference type="ARBA" id="ARBA00022505"/>
    </source>
</evidence>
<dbReference type="SUPFAM" id="SSF53706">
    <property type="entry name" value="Formate dehydrogenase/DMSO reductase, domains 1-3"/>
    <property type="match status" value="1"/>
</dbReference>
<evidence type="ECO:0000256" key="1">
    <source>
        <dbReference type="ARBA" id="ARBA00001942"/>
    </source>
</evidence>
<evidence type="ECO:0000259" key="17">
    <source>
        <dbReference type="PROSITE" id="PS51669"/>
    </source>
</evidence>
<feature type="domain" description="4Fe-4S Mo/W bis-MGD-type" evidence="17">
    <location>
        <begin position="65"/>
        <end position="120"/>
    </location>
</feature>
<dbReference type="GO" id="GO:0030151">
    <property type="term" value="F:molybdenum ion binding"/>
    <property type="evidence" value="ECO:0007669"/>
    <property type="project" value="TreeGrafter"/>
</dbReference>
<dbReference type="PIRSF" id="PIRSF000144">
    <property type="entry name" value="CbbBc"/>
    <property type="match status" value="1"/>
</dbReference>
<keyword evidence="8" id="KW-0249">Electron transport</keyword>
<dbReference type="GO" id="GO:0009325">
    <property type="term" value="C:nitrate reductase complex"/>
    <property type="evidence" value="ECO:0007669"/>
    <property type="project" value="TreeGrafter"/>
</dbReference>
<dbReference type="GO" id="GO:0016020">
    <property type="term" value="C:membrane"/>
    <property type="evidence" value="ECO:0007669"/>
    <property type="project" value="TreeGrafter"/>
</dbReference>
<keyword evidence="9" id="KW-0560">Oxidoreductase</keyword>
<sequence length="774" mass="86459">MSKKDGINRNKEHPTSPDTASDKYDGLSRRDFMRIASLSAAGVFTGSLMSGCGELWERQPVIDVDSWHQGVCRFCGTGCGIKIGMSDGKVVDVKGDPAAHNRGRLCIKGILNREILYVEDRALYPMIRKNGELERASWEEAMELIASRFSQSIQNSGPDSVAFYGSGQLFTEESYSANKLFKAGIGTNNVDGNPRLCMASAAVGYTSVFGKDEPMGCYEDTDHADCFFVTGSNMAECHPIVWERLQDRKRSNPDTFLIVVDPRKTRTAEHADLFLQIKPGTDVALYNSMIYEFYRRGLVDLEMIEDYLSFQSGSNSITEEQFRSHLEKYTPERAASVCGISAEQIREAAFRFGNSPATMSFWTMGLNQQIQGTAANRLVMAMHLLTGQIGRPGATPFSLTGQPNAGGGVRDTGSLAHALPNGRLVANPKHRKEMEELWNVPEGTISPNPGHHAISLFQAMNSGDVECALIMSTNPIQSLPNILPYRDAMENAFVVVADAFHPTETTKYADVVLPAAMWAEKGGVFSQSERRYHYVPNLVEPKGEARSDFDIIIDLADRLGHGDLFPNRTQADIWEEWRKISAHSTYNFEGITYERLKNQPGILWPCPDEDHPGTCRRYVPGEDPLVKDEDARLDFYGRPDGRALIYLHEQGEPYENQNEKFPLLLTTGRVLEHWHTETITRRVDDLKNIKTDFLEVHPADAARYGLQDGDDVRVASRRGDAEFVTRITDDIREGLVFATFHSAKHLVNKVTSDAVDPFSRQPDYKRCAVSIEKA</sequence>
<dbReference type="InterPro" id="IPR050123">
    <property type="entry name" value="Prok_molybdopt-oxidoreductase"/>
</dbReference>
<dbReference type="PANTHER" id="PTHR43105:SF11">
    <property type="entry name" value="PERIPLASMIC NITRATE REDUCTASE"/>
    <property type="match status" value="1"/>
</dbReference>
<evidence type="ECO:0000256" key="14">
    <source>
        <dbReference type="ARBA" id="ARBA00055000"/>
    </source>
</evidence>
<comment type="catalytic activity">
    <reaction evidence="13">
        <text>2 Fe(II)-[cytochrome] + nitrate + 2 H(+) = 2 Fe(III)-[cytochrome] + nitrite + H2O</text>
        <dbReference type="Rhea" id="RHEA:12909"/>
        <dbReference type="Rhea" id="RHEA-COMP:11777"/>
        <dbReference type="Rhea" id="RHEA-COMP:11778"/>
        <dbReference type="ChEBI" id="CHEBI:15377"/>
        <dbReference type="ChEBI" id="CHEBI:15378"/>
        <dbReference type="ChEBI" id="CHEBI:16301"/>
        <dbReference type="ChEBI" id="CHEBI:17632"/>
        <dbReference type="ChEBI" id="CHEBI:29033"/>
        <dbReference type="ChEBI" id="CHEBI:29034"/>
        <dbReference type="EC" id="1.9.6.1"/>
    </reaction>
</comment>
<dbReference type="Gene3D" id="3.40.50.740">
    <property type="match status" value="1"/>
</dbReference>
<dbReference type="SMART" id="SM00926">
    <property type="entry name" value="Molybdop_Fe4S4"/>
    <property type="match status" value="1"/>
</dbReference>
<evidence type="ECO:0000256" key="9">
    <source>
        <dbReference type="ARBA" id="ARBA00023002"/>
    </source>
</evidence>
<dbReference type="Pfam" id="PF04879">
    <property type="entry name" value="Molybdop_Fe4S4"/>
    <property type="match status" value="1"/>
</dbReference>
<dbReference type="GO" id="GO:0045333">
    <property type="term" value="P:cellular respiration"/>
    <property type="evidence" value="ECO:0007669"/>
    <property type="project" value="UniProtKB-ARBA"/>
</dbReference>
<dbReference type="Proteomes" id="UP000317557">
    <property type="component" value="Unassembled WGS sequence"/>
</dbReference>
<dbReference type="CDD" id="cd00508">
    <property type="entry name" value="MopB_CT_Fdh-Nap-like"/>
    <property type="match status" value="1"/>
</dbReference>
<evidence type="ECO:0000256" key="5">
    <source>
        <dbReference type="ARBA" id="ARBA00022723"/>
    </source>
</evidence>
<dbReference type="GO" id="GO:0043546">
    <property type="term" value="F:molybdopterin cofactor binding"/>
    <property type="evidence" value="ECO:0007669"/>
    <property type="project" value="InterPro"/>
</dbReference>
<evidence type="ECO:0000256" key="6">
    <source>
        <dbReference type="ARBA" id="ARBA00022729"/>
    </source>
</evidence>
<evidence type="ECO:0000256" key="16">
    <source>
        <dbReference type="SAM" id="MobiDB-lite"/>
    </source>
</evidence>
<evidence type="ECO:0000256" key="13">
    <source>
        <dbReference type="ARBA" id="ARBA00052176"/>
    </source>
</evidence>
<dbReference type="Gene3D" id="2.20.25.90">
    <property type="entry name" value="ADC-like domains"/>
    <property type="match status" value="1"/>
</dbReference>
<keyword evidence="12" id="KW-0534">Nitrate assimilation</keyword>
<dbReference type="GO" id="GO:0051539">
    <property type="term" value="F:4 iron, 4 sulfur cluster binding"/>
    <property type="evidence" value="ECO:0007669"/>
    <property type="project" value="UniProtKB-KW"/>
</dbReference>
<gene>
    <name evidence="18" type="ORF">SAMN06265219_102379</name>
</gene>
<keyword evidence="8" id="KW-0813">Transport</keyword>
<keyword evidence="7" id="KW-0574">Periplasm</keyword>
<comment type="function">
    <text evidence="14">Catalytic subunit of the periplasmic nitrate reductase complex NapAB. Receives electrons from NapB and catalyzes the reduction of nitrate to nitrite.</text>
</comment>
<dbReference type="FunFam" id="2.40.40.20:FF:000005">
    <property type="entry name" value="Periplasmic nitrate reductase"/>
    <property type="match status" value="1"/>
</dbReference>
<evidence type="ECO:0000256" key="11">
    <source>
        <dbReference type="ARBA" id="ARBA00023014"/>
    </source>
</evidence>
<dbReference type="PANTHER" id="PTHR43105">
    <property type="entry name" value="RESPIRATORY NITRATE REDUCTASE"/>
    <property type="match status" value="1"/>
</dbReference>
<dbReference type="Pfam" id="PF00384">
    <property type="entry name" value="Molybdopterin"/>
    <property type="match status" value="1"/>
</dbReference>
<name>A0A521BLV5_9BACT</name>
<dbReference type="OrthoDB" id="9792592at2"/>
<keyword evidence="3" id="KW-0004">4Fe-4S</keyword>
<dbReference type="Pfam" id="PF01568">
    <property type="entry name" value="Molydop_binding"/>
    <property type="match status" value="1"/>
</dbReference>
<dbReference type="Gene3D" id="3.40.228.10">
    <property type="entry name" value="Dimethylsulfoxide Reductase, domain 2"/>
    <property type="match status" value="1"/>
</dbReference>
<keyword evidence="6" id="KW-0732">Signal</keyword>
<evidence type="ECO:0000256" key="10">
    <source>
        <dbReference type="ARBA" id="ARBA00023004"/>
    </source>
</evidence>
<dbReference type="InterPro" id="IPR009010">
    <property type="entry name" value="Asp_de-COase-like_dom_sf"/>
</dbReference>
<keyword evidence="11" id="KW-0411">Iron-sulfur</keyword>
<evidence type="ECO:0000256" key="12">
    <source>
        <dbReference type="ARBA" id="ARBA00023063"/>
    </source>
</evidence>
<dbReference type="RefSeq" id="WP_142453373.1">
    <property type="nucleotide sequence ID" value="NZ_FXTP01000002.1"/>
</dbReference>
<feature type="region of interest" description="Disordered" evidence="16">
    <location>
        <begin position="1"/>
        <end position="24"/>
    </location>
</feature>
<dbReference type="AlphaFoldDB" id="A0A521BLV5"/>
<protein>
    <recommendedName>
        <fullName evidence="15">nitrate reductase (cytochrome)</fullName>
        <ecNumber evidence="15">1.9.6.1</ecNumber>
    </recommendedName>
</protein>
<dbReference type="InterPro" id="IPR006311">
    <property type="entry name" value="TAT_signal"/>
</dbReference>
<keyword evidence="4" id="KW-0500">Molybdenum</keyword>
<dbReference type="GO" id="GO:0042128">
    <property type="term" value="P:nitrate assimilation"/>
    <property type="evidence" value="ECO:0007669"/>
    <property type="project" value="UniProtKB-KW"/>
</dbReference>
<evidence type="ECO:0000256" key="7">
    <source>
        <dbReference type="ARBA" id="ARBA00022764"/>
    </source>
</evidence>
<dbReference type="InterPro" id="IPR006657">
    <property type="entry name" value="MoPterin_dinucl-bd_dom"/>
</dbReference>
<dbReference type="CDD" id="cd02754">
    <property type="entry name" value="MopB_Nitrate-R-NapA-like"/>
    <property type="match status" value="1"/>
</dbReference>
<keyword evidence="19" id="KW-1185">Reference proteome</keyword>
<dbReference type="Gene3D" id="2.40.40.20">
    <property type="match status" value="1"/>
</dbReference>
<evidence type="ECO:0000256" key="3">
    <source>
        <dbReference type="ARBA" id="ARBA00022485"/>
    </source>
</evidence>
<evidence type="ECO:0000313" key="18">
    <source>
        <dbReference type="EMBL" id="SMO48072.1"/>
    </source>
</evidence>
<dbReference type="EMBL" id="FXTP01000002">
    <property type="protein sequence ID" value="SMO48072.1"/>
    <property type="molecule type" value="Genomic_DNA"/>
</dbReference>
<organism evidence="18 19">
    <name type="scientific">Gracilimonas mengyeensis</name>
    <dbReference type="NCBI Taxonomy" id="1302730"/>
    <lineage>
        <taxon>Bacteria</taxon>
        <taxon>Pseudomonadati</taxon>
        <taxon>Balneolota</taxon>
        <taxon>Balneolia</taxon>
        <taxon>Balneolales</taxon>
        <taxon>Balneolaceae</taxon>
        <taxon>Gracilimonas</taxon>
    </lineage>
</organism>
<accession>A0A521BLV5</accession>
<reference evidence="18 19" key="1">
    <citation type="submission" date="2017-05" db="EMBL/GenBank/DDBJ databases">
        <authorList>
            <person name="Varghese N."/>
            <person name="Submissions S."/>
        </authorList>
    </citation>
    <scope>NUCLEOTIDE SEQUENCE [LARGE SCALE GENOMIC DNA]</scope>
    <source>
        <strain evidence="18 19">DSM 21985</strain>
    </source>
</reference>
<dbReference type="PROSITE" id="PS51318">
    <property type="entry name" value="TAT"/>
    <property type="match status" value="1"/>
</dbReference>
<comment type="cofactor">
    <cofactor evidence="1">
        <name>Mo-bis(molybdopterin guanine dinucleotide)</name>
        <dbReference type="ChEBI" id="CHEBI:60539"/>
    </cofactor>
</comment>
<evidence type="ECO:0000256" key="2">
    <source>
        <dbReference type="ARBA" id="ARBA00001966"/>
    </source>
</evidence>
<dbReference type="InterPro" id="IPR006656">
    <property type="entry name" value="Mopterin_OxRdtase"/>
</dbReference>
<dbReference type="PROSITE" id="PS51669">
    <property type="entry name" value="4FE4S_MOW_BIS_MGD"/>
    <property type="match status" value="1"/>
</dbReference>
<evidence type="ECO:0000256" key="15">
    <source>
        <dbReference type="ARBA" id="ARBA00067026"/>
    </source>
</evidence>
<comment type="cofactor">
    <cofactor evidence="2">
        <name>[4Fe-4S] cluster</name>
        <dbReference type="ChEBI" id="CHEBI:49883"/>
    </cofactor>
</comment>
<proteinExistence type="predicted"/>
<keyword evidence="5" id="KW-0479">Metal-binding</keyword>
<dbReference type="InterPro" id="IPR006963">
    <property type="entry name" value="Mopterin_OxRdtase_4Fe-4S_dom"/>
</dbReference>